<dbReference type="SUPFAM" id="SSF53474">
    <property type="entry name" value="alpha/beta-Hydrolases"/>
    <property type="match status" value="1"/>
</dbReference>
<dbReference type="InterPro" id="IPR019826">
    <property type="entry name" value="Carboxylesterase_B_AS"/>
</dbReference>
<reference evidence="8" key="1">
    <citation type="submission" date="2022-01" db="EMBL/GenBank/DDBJ databases">
        <authorList>
            <person name="King R."/>
        </authorList>
    </citation>
    <scope>NUCLEOTIDE SEQUENCE</scope>
</reference>
<evidence type="ECO:0000256" key="5">
    <source>
        <dbReference type="ARBA" id="ARBA00023180"/>
    </source>
</evidence>
<protein>
    <recommendedName>
        <fullName evidence="6">Carboxylic ester hydrolase</fullName>
        <ecNumber evidence="6">3.1.1.-</ecNumber>
    </recommendedName>
</protein>
<evidence type="ECO:0000259" key="7">
    <source>
        <dbReference type="Pfam" id="PF00135"/>
    </source>
</evidence>
<feature type="signal peptide" evidence="6">
    <location>
        <begin position="1"/>
        <end position="17"/>
    </location>
</feature>
<dbReference type="PROSITE" id="PS00122">
    <property type="entry name" value="CARBOXYLESTERASE_B_1"/>
    <property type="match status" value="1"/>
</dbReference>
<dbReference type="EC" id="3.1.1.-" evidence="6"/>
<evidence type="ECO:0000256" key="2">
    <source>
        <dbReference type="ARBA" id="ARBA00022487"/>
    </source>
</evidence>
<evidence type="ECO:0000256" key="4">
    <source>
        <dbReference type="ARBA" id="ARBA00023157"/>
    </source>
</evidence>
<feature type="domain" description="Carboxylesterase type B" evidence="7">
    <location>
        <begin position="31"/>
        <end position="564"/>
    </location>
</feature>
<dbReference type="PANTHER" id="PTHR43142:SF1">
    <property type="entry name" value="CARBOXYLIC ESTER HYDROLASE"/>
    <property type="match status" value="1"/>
</dbReference>
<feature type="chain" id="PRO_5040530106" description="Carboxylic ester hydrolase" evidence="6">
    <location>
        <begin position="18"/>
        <end position="579"/>
    </location>
</feature>
<keyword evidence="6" id="KW-0732">Signal</keyword>
<dbReference type="Gene3D" id="3.40.50.1820">
    <property type="entry name" value="alpha/beta hydrolase"/>
    <property type="match status" value="1"/>
</dbReference>
<keyword evidence="4" id="KW-1015">Disulfide bond</keyword>
<dbReference type="Proteomes" id="UP001152799">
    <property type="component" value="Chromosome 9"/>
</dbReference>
<dbReference type="InterPro" id="IPR029058">
    <property type="entry name" value="AB_hydrolase_fold"/>
</dbReference>
<proteinExistence type="inferred from homology"/>
<evidence type="ECO:0000256" key="3">
    <source>
        <dbReference type="ARBA" id="ARBA00022801"/>
    </source>
</evidence>
<dbReference type="EMBL" id="OU892285">
    <property type="protein sequence ID" value="CAG9773266.1"/>
    <property type="molecule type" value="Genomic_DNA"/>
</dbReference>
<comment type="similarity">
    <text evidence="1 6">Belongs to the type-B carboxylesterase/lipase family.</text>
</comment>
<dbReference type="InterPro" id="IPR002018">
    <property type="entry name" value="CarbesteraseB"/>
</dbReference>
<evidence type="ECO:0000313" key="8">
    <source>
        <dbReference type="EMBL" id="CAG9773266.1"/>
    </source>
</evidence>
<dbReference type="AlphaFoldDB" id="A0A9N9N196"/>
<name>A0A9N9N196_9CUCU</name>
<dbReference type="GO" id="GO:0052689">
    <property type="term" value="F:carboxylic ester hydrolase activity"/>
    <property type="evidence" value="ECO:0007669"/>
    <property type="project" value="UniProtKB-KW"/>
</dbReference>
<keyword evidence="2" id="KW-0719">Serine esterase</keyword>
<dbReference type="Pfam" id="PF00135">
    <property type="entry name" value="COesterase"/>
    <property type="match status" value="1"/>
</dbReference>
<keyword evidence="3 6" id="KW-0378">Hydrolase</keyword>
<accession>A0A9N9N196</accession>
<keyword evidence="5" id="KW-0325">Glycoprotein</keyword>
<dbReference type="OrthoDB" id="19653at2759"/>
<evidence type="ECO:0000256" key="6">
    <source>
        <dbReference type="RuleBase" id="RU361235"/>
    </source>
</evidence>
<dbReference type="InterPro" id="IPR019819">
    <property type="entry name" value="Carboxylesterase_B_CS"/>
</dbReference>
<keyword evidence="9" id="KW-1185">Reference proteome</keyword>
<dbReference type="PANTHER" id="PTHR43142">
    <property type="entry name" value="CARBOXYLIC ESTER HYDROLASE"/>
    <property type="match status" value="1"/>
</dbReference>
<evidence type="ECO:0000256" key="1">
    <source>
        <dbReference type="ARBA" id="ARBA00005964"/>
    </source>
</evidence>
<dbReference type="PROSITE" id="PS00941">
    <property type="entry name" value="CARBOXYLESTERASE_B_2"/>
    <property type="match status" value="1"/>
</dbReference>
<organism evidence="8 9">
    <name type="scientific">Ceutorhynchus assimilis</name>
    <name type="common">cabbage seed weevil</name>
    <dbReference type="NCBI Taxonomy" id="467358"/>
    <lineage>
        <taxon>Eukaryota</taxon>
        <taxon>Metazoa</taxon>
        <taxon>Ecdysozoa</taxon>
        <taxon>Arthropoda</taxon>
        <taxon>Hexapoda</taxon>
        <taxon>Insecta</taxon>
        <taxon>Pterygota</taxon>
        <taxon>Neoptera</taxon>
        <taxon>Endopterygota</taxon>
        <taxon>Coleoptera</taxon>
        <taxon>Polyphaga</taxon>
        <taxon>Cucujiformia</taxon>
        <taxon>Curculionidae</taxon>
        <taxon>Ceutorhynchinae</taxon>
        <taxon>Ceutorhynchus</taxon>
    </lineage>
</organism>
<gene>
    <name evidence="8" type="ORF">CEUTPL_LOCUS13663</name>
</gene>
<evidence type="ECO:0000313" key="9">
    <source>
        <dbReference type="Proteomes" id="UP001152799"/>
    </source>
</evidence>
<sequence>MWLVLTFVLFFSEKCSAIGIVAPTKLNQLLQLKISNGLIQGKEERSFNGVKYFSYVGIPYAEPPINDLRFRAPVPISNWSTVLDATVPGPCCAGVNLPKLTGSFQMVPDGEEDCLYLDVYTPRKPTGGAFKKPLAVMVFFYGGGFISGCAKEYGPDFFIENDVVLVVPNFRISVFGFLSTEDMESPGNWATKDQIEVLKWVKFNIKAFGGDSKTVTIFGQSAGAANVNMLLLAQRAKGLFHRAIMISGCSLGFWSYQVQPRQVAFDIGVAVGIETNDTKILMEKLRQVDFRKLIESHTSAIMINMLSIIQNGLPFAHSLEPMHQQAVLMDYPYQVMEKGEFSRVPVMMGVTTLEAASLKNVVRLIKPLLVIFNLSPGLMVRFTRDHKNRTIVANKIKQFFFNTTDMLEVDELDLLKYLSDDAYYRPMRKAASLISKHNPVYFYQFSYKGQLAIELMRKLVGMEDFIRDFDGVAHTEDIAYLFRSKLFEPKYFKKEMKIIKKMTKIYTNFAKYGNPTPIQDTLLDNVTWPRVTSADGQLFPYIDLGERFKNVVSTNFDEENFQFWNHVFQEYADEPYITY</sequence>